<accession>A0A6A7C2D6</accession>
<reference evidence="1" key="1">
    <citation type="journal article" date="2020" name="Stud. Mycol.">
        <title>101 Dothideomycetes genomes: a test case for predicting lifestyles and emergence of pathogens.</title>
        <authorList>
            <person name="Haridas S."/>
            <person name="Albert R."/>
            <person name="Binder M."/>
            <person name="Bloem J."/>
            <person name="Labutti K."/>
            <person name="Salamov A."/>
            <person name="Andreopoulos B."/>
            <person name="Baker S."/>
            <person name="Barry K."/>
            <person name="Bills G."/>
            <person name="Bluhm B."/>
            <person name="Cannon C."/>
            <person name="Castanera R."/>
            <person name="Culley D."/>
            <person name="Daum C."/>
            <person name="Ezra D."/>
            <person name="Gonzalez J."/>
            <person name="Henrissat B."/>
            <person name="Kuo A."/>
            <person name="Liang C."/>
            <person name="Lipzen A."/>
            <person name="Lutzoni F."/>
            <person name="Magnuson J."/>
            <person name="Mondo S."/>
            <person name="Nolan M."/>
            <person name="Ohm R."/>
            <person name="Pangilinan J."/>
            <person name="Park H.-J."/>
            <person name="Ramirez L."/>
            <person name="Alfaro M."/>
            <person name="Sun H."/>
            <person name="Tritt A."/>
            <person name="Yoshinaga Y."/>
            <person name="Zwiers L.-H."/>
            <person name="Turgeon B."/>
            <person name="Goodwin S."/>
            <person name="Spatafora J."/>
            <person name="Crous P."/>
            <person name="Grigoriev I."/>
        </authorList>
    </citation>
    <scope>NUCLEOTIDE SEQUENCE</scope>
    <source>
        <strain evidence="1">CBS 480.64</strain>
    </source>
</reference>
<dbReference type="AlphaFoldDB" id="A0A6A7C2D6"/>
<gene>
    <name evidence="1" type="ORF">K470DRAFT_276040</name>
</gene>
<evidence type="ECO:0000313" key="2">
    <source>
        <dbReference type="Proteomes" id="UP000799421"/>
    </source>
</evidence>
<dbReference type="OrthoDB" id="24630at2759"/>
<dbReference type="Proteomes" id="UP000799421">
    <property type="component" value="Unassembled WGS sequence"/>
</dbReference>
<evidence type="ECO:0000313" key="1">
    <source>
        <dbReference type="EMBL" id="KAF2861634.1"/>
    </source>
</evidence>
<organism evidence="1 2">
    <name type="scientific">Piedraia hortae CBS 480.64</name>
    <dbReference type="NCBI Taxonomy" id="1314780"/>
    <lineage>
        <taxon>Eukaryota</taxon>
        <taxon>Fungi</taxon>
        <taxon>Dikarya</taxon>
        <taxon>Ascomycota</taxon>
        <taxon>Pezizomycotina</taxon>
        <taxon>Dothideomycetes</taxon>
        <taxon>Dothideomycetidae</taxon>
        <taxon>Capnodiales</taxon>
        <taxon>Piedraiaceae</taxon>
        <taxon>Piedraia</taxon>
    </lineage>
</organism>
<proteinExistence type="predicted"/>
<keyword evidence="2" id="KW-1185">Reference proteome</keyword>
<name>A0A6A7C2D6_9PEZI</name>
<protein>
    <submittedName>
        <fullName evidence="1">Uncharacterized protein</fullName>
    </submittedName>
</protein>
<sequence>MAMKTYCAYALECFMAYLTGNATQLSLASVSQLWDKYNDYMYLTSPLEVPTGAMLFIWYVNSTNPHIRDVKATIQTTVLDCAIKTVALRSINPYICTLDQLQGLEVKMMLLHNFTRASRNPMAWEFGLQGIRVTLDFPSTQRGWKTYKGYSPYEIRELGFVDKPSVVATLVRCLLGSAASLNWVEDWERYKGEIVAFEGEAVGMSYCNWVAWKEWAVMQPEARRHEAYENAREGIFY</sequence>
<dbReference type="EMBL" id="MU005971">
    <property type="protein sequence ID" value="KAF2861634.1"/>
    <property type="molecule type" value="Genomic_DNA"/>
</dbReference>